<dbReference type="GO" id="GO:0031177">
    <property type="term" value="F:phosphopantetheine binding"/>
    <property type="evidence" value="ECO:0007669"/>
    <property type="project" value="InterPro"/>
</dbReference>
<comment type="cofactor">
    <cofactor evidence="1">
        <name>pantetheine 4'-phosphate</name>
        <dbReference type="ChEBI" id="CHEBI:47942"/>
    </cofactor>
</comment>
<reference evidence="7 8" key="1">
    <citation type="journal article" date="2019" name="Emerg. Microbes Infect.">
        <title>Comprehensive subspecies identification of 175 nontuberculous mycobacteria species based on 7547 genomic profiles.</title>
        <authorList>
            <person name="Matsumoto Y."/>
            <person name="Kinjo T."/>
            <person name="Motooka D."/>
            <person name="Nabeya D."/>
            <person name="Jung N."/>
            <person name="Uechi K."/>
            <person name="Horii T."/>
            <person name="Iida T."/>
            <person name="Fujita J."/>
            <person name="Nakamura S."/>
        </authorList>
    </citation>
    <scope>NUCLEOTIDE SEQUENCE [LARGE SCALE GENOMIC DNA]</scope>
    <source>
        <strain evidence="7 8">JCM 30275</strain>
    </source>
</reference>
<sequence length="886" mass="93924">MSAATNEHGGYRPDPAQLTTTPALVDRMSIDFADHPAVIAPDRSFSYAQLRDEVRRAAAAMLGLGIEPGDRVAIWAPNTWHWVVASLAIHYAGGVLVPLSVRYTAEEAGDILDRTAATLLIAASGLPGADRLTEPDRGALPALRHVVRIPLDGPDSGPGSWDHFLSGPAASGADVDSRAAAVGPDDVADILFTSGTTGRSKGVLCAHRQSLTASAAGAAACGLTSTDRYLCINPFFHCFGYKAGMLAGLVSGATLVPQLRFDPELAMATIAEQRITFVTGPPTVFQTILDHPARAAYDLSSLRFAFTGSSTVPVALVERLQQDLEVDVVLTGYGLTEANSFGTACQYGDDAVTVATTCGRPIADFELRIDCGDSPDGVGEVLLRGPNVMLGYLDDPAATAEAIDAEGWLHTGDVGVVDAAGNLRITDRLKDMYICSGFKVYPAEVEQVLARLPGVAQVAVVGVPHPVLGEVGRAFVVTQPTATLDPTAVIAWARGHLADYKIPQSVAFVEELPRNASGKVLKSVLRELDCATGGPDAGQPREIVAPGLGGPPVGWVENWVADTWQLLLNITRPGRLDRFTDLGGSSLTAIEFSRMLATQFGVSMSLDRLAACPTIAELVANLQPGSGEQRAPVVALRTDRSGPVCLMVPGIGGHAWIYAPLAAAVNGPCDMVALSLMDLRHGPAGHLRTRVRSAALTVARQAGAEGRPFVIAGYSFGALIAADLACWLEDQGVTVAGLLLLDPHPLDSHRPPRNAAVWQRVRRVATDPRALAGAIRRRWRDRRSTGVAVRSPAAQQLENDIVEMSRMTYDEYLDGSIRLPAAPAVWIQSREMATRWQSSTTLFATPIPMVQRTIVELGHVAVMLIPGVGQLAAWLDRQLAGIGRAD</sequence>
<dbReference type="Pfam" id="PF00501">
    <property type="entry name" value="AMP-binding"/>
    <property type="match status" value="1"/>
</dbReference>
<dbReference type="SMART" id="SM00824">
    <property type="entry name" value="PKS_TE"/>
    <property type="match status" value="1"/>
</dbReference>
<dbReference type="PROSITE" id="PS50075">
    <property type="entry name" value="CARRIER"/>
    <property type="match status" value="1"/>
</dbReference>
<dbReference type="KEGG" id="many:MANY_13600"/>
<evidence type="ECO:0000256" key="3">
    <source>
        <dbReference type="ARBA" id="ARBA00022450"/>
    </source>
</evidence>
<dbReference type="InterPro" id="IPR009081">
    <property type="entry name" value="PP-bd_ACP"/>
</dbReference>
<keyword evidence="3" id="KW-0596">Phosphopantetheine</keyword>
<gene>
    <name evidence="7" type="ORF">MANY_13600</name>
</gene>
<dbReference type="InterPro" id="IPR020845">
    <property type="entry name" value="AMP-binding_CS"/>
</dbReference>
<dbReference type="GO" id="GO:0006631">
    <property type="term" value="P:fatty acid metabolic process"/>
    <property type="evidence" value="ECO:0007669"/>
    <property type="project" value="TreeGrafter"/>
</dbReference>
<name>A0A6N4W6M0_9MYCO</name>
<dbReference type="PROSITE" id="PS00455">
    <property type="entry name" value="AMP_BINDING"/>
    <property type="match status" value="1"/>
</dbReference>
<dbReference type="Pfam" id="PF00550">
    <property type="entry name" value="PP-binding"/>
    <property type="match status" value="1"/>
</dbReference>
<dbReference type="InterPro" id="IPR020802">
    <property type="entry name" value="TesA-like"/>
</dbReference>
<organism evidence="7 8">
    <name type="scientific">Mycolicibacterium anyangense</name>
    <dbReference type="NCBI Taxonomy" id="1431246"/>
    <lineage>
        <taxon>Bacteria</taxon>
        <taxon>Bacillati</taxon>
        <taxon>Actinomycetota</taxon>
        <taxon>Actinomycetes</taxon>
        <taxon>Mycobacteriales</taxon>
        <taxon>Mycobacteriaceae</taxon>
        <taxon>Mycolicibacterium</taxon>
    </lineage>
</organism>
<dbReference type="Gene3D" id="3.40.50.1820">
    <property type="entry name" value="alpha/beta hydrolase"/>
    <property type="match status" value="1"/>
</dbReference>
<dbReference type="Gene3D" id="3.30.300.30">
    <property type="match status" value="1"/>
</dbReference>
<dbReference type="InterPro" id="IPR025110">
    <property type="entry name" value="AMP-bd_C"/>
</dbReference>
<evidence type="ECO:0000256" key="2">
    <source>
        <dbReference type="ARBA" id="ARBA00006432"/>
    </source>
</evidence>
<evidence type="ECO:0000313" key="7">
    <source>
        <dbReference type="EMBL" id="BBZ76023.1"/>
    </source>
</evidence>
<comment type="similarity">
    <text evidence="2">Belongs to the ATP-dependent AMP-binding enzyme family.</text>
</comment>
<evidence type="ECO:0000313" key="8">
    <source>
        <dbReference type="Proteomes" id="UP000467249"/>
    </source>
</evidence>
<dbReference type="GO" id="GO:0031956">
    <property type="term" value="F:medium-chain fatty acid-CoA ligase activity"/>
    <property type="evidence" value="ECO:0007669"/>
    <property type="project" value="TreeGrafter"/>
</dbReference>
<dbReference type="InterPro" id="IPR020806">
    <property type="entry name" value="PKS_PP-bd"/>
</dbReference>
<dbReference type="NCBIfam" id="NF005801">
    <property type="entry name" value="PRK07656.1"/>
    <property type="match status" value="1"/>
</dbReference>
<dbReference type="InterPro" id="IPR042099">
    <property type="entry name" value="ANL_N_sf"/>
</dbReference>
<dbReference type="PANTHER" id="PTHR43201">
    <property type="entry name" value="ACYL-COA SYNTHETASE"/>
    <property type="match status" value="1"/>
</dbReference>
<dbReference type="Proteomes" id="UP000467249">
    <property type="component" value="Chromosome"/>
</dbReference>
<evidence type="ECO:0000256" key="5">
    <source>
        <dbReference type="ARBA" id="ARBA00022598"/>
    </source>
</evidence>
<dbReference type="PANTHER" id="PTHR43201:SF5">
    <property type="entry name" value="MEDIUM-CHAIN ACYL-COA LIGASE ACSF2, MITOCHONDRIAL"/>
    <property type="match status" value="1"/>
</dbReference>
<proteinExistence type="inferred from homology"/>
<dbReference type="Gene3D" id="3.40.50.12780">
    <property type="entry name" value="N-terminal domain of ligase-like"/>
    <property type="match status" value="1"/>
</dbReference>
<dbReference type="InterPro" id="IPR036736">
    <property type="entry name" value="ACP-like_sf"/>
</dbReference>
<feature type="domain" description="Carrier" evidence="6">
    <location>
        <begin position="551"/>
        <end position="626"/>
    </location>
</feature>
<dbReference type="AlphaFoldDB" id="A0A6N4W6M0"/>
<keyword evidence="4" id="KW-0597">Phosphoprotein</keyword>
<dbReference type="InterPro" id="IPR001031">
    <property type="entry name" value="Thioesterase"/>
</dbReference>
<dbReference type="InterPro" id="IPR029058">
    <property type="entry name" value="AB_hydrolase_fold"/>
</dbReference>
<protein>
    <recommendedName>
        <fullName evidence="6">Carrier domain-containing protein</fullName>
    </recommendedName>
</protein>
<evidence type="ECO:0000256" key="1">
    <source>
        <dbReference type="ARBA" id="ARBA00001957"/>
    </source>
</evidence>
<dbReference type="EMBL" id="AP022620">
    <property type="protein sequence ID" value="BBZ76023.1"/>
    <property type="molecule type" value="Genomic_DNA"/>
</dbReference>
<dbReference type="SUPFAM" id="SSF56801">
    <property type="entry name" value="Acetyl-CoA synthetase-like"/>
    <property type="match status" value="1"/>
</dbReference>
<dbReference type="SUPFAM" id="SSF47336">
    <property type="entry name" value="ACP-like"/>
    <property type="match status" value="1"/>
</dbReference>
<keyword evidence="8" id="KW-1185">Reference proteome</keyword>
<keyword evidence="5" id="KW-0436">Ligase</keyword>
<dbReference type="Pfam" id="PF00975">
    <property type="entry name" value="Thioesterase"/>
    <property type="match status" value="1"/>
</dbReference>
<dbReference type="SUPFAM" id="SSF53474">
    <property type="entry name" value="alpha/beta-Hydrolases"/>
    <property type="match status" value="1"/>
</dbReference>
<evidence type="ECO:0000259" key="6">
    <source>
        <dbReference type="PROSITE" id="PS50075"/>
    </source>
</evidence>
<evidence type="ECO:0000256" key="4">
    <source>
        <dbReference type="ARBA" id="ARBA00022553"/>
    </source>
</evidence>
<dbReference type="InterPro" id="IPR045851">
    <property type="entry name" value="AMP-bd_C_sf"/>
</dbReference>
<accession>A0A6N4W6M0</accession>
<dbReference type="SMART" id="SM00823">
    <property type="entry name" value="PKS_PP"/>
    <property type="match status" value="1"/>
</dbReference>
<dbReference type="InterPro" id="IPR000873">
    <property type="entry name" value="AMP-dep_synth/lig_dom"/>
</dbReference>
<dbReference type="Gene3D" id="1.10.1200.10">
    <property type="entry name" value="ACP-like"/>
    <property type="match status" value="1"/>
</dbReference>
<dbReference type="Pfam" id="PF13193">
    <property type="entry name" value="AMP-binding_C"/>
    <property type="match status" value="1"/>
</dbReference>